<dbReference type="PROSITE" id="PS00794">
    <property type="entry name" value="HPPK"/>
    <property type="match status" value="1"/>
</dbReference>
<evidence type="ECO:0000256" key="8">
    <source>
        <dbReference type="ARBA" id="ARBA00022723"/>
    </source>
</evidence>
<dbReference type="InterPro" id="IPR045031">
    <property type="entry name" value="DHP_synth-like"/>
</dbReference>
<keyword evidence="13" id="KW-0289">Folate biosynthesis</keyword>
<sequence length="854" mass="93736">MADGGRDELCYVALGSNVGDRLRHLSRSIKSLVHLEGVELLRTSSLYSTKAQYVSDQPAFLNAVVMLRLSPGRLADLQGLLSDFKRIEDDLGRRPGVRRGPRVIDLDMVAVGQRVLNITEGQYPLQVPHLLMHERDFVLVPMAELDPKWCHPTLSGAPSLADLVERLKSGAANGPAGASLDLWPVQVLPAAGGLMGRKEGALWRRGEQTLIMGILNITPDSFSDGGDRFETTAAVQAAKEMISDGAHILDIGGESTRPGAAEVAVEEEVTRVVRVIKGIREAGVDATISIDTRKAAVAKAAIEAGADWINDVSGGDFDSAMFDVAKEFLAPIILMHMKGTPQTMNSLAVYTSVVDEVGDHLLRQRRKAEAAGVPSWNIMLDPGIGFAKDLEQNLTLLRHCGELVSRTQPSPMLIGASRKRFIGSILGEPDFKKRTFGNAAATAIAIAAGADMVRVHEVKEMAQTAKVCDRIYKVPDHWPWQTWSVAVLVALICGGGQLCCCLHCIRAGFQRGDFQATSLGQFYAPLKQDELALHAFKPDHEKIGHILRREMRFMLLFPIIPLLAIHWTSCRKGMPWWGYLLYLPLLLRAKWIEAQILLALNEDLKSIFLSPGFWLGMLEHADWFTDGALPVQAYLCDLEIPVTEHFAFSFEMSWAWPLAPIVRTLHFWGLLSLVLSFSALAQQLLGAVDSGEKRLDLAADVPGFGAVANWYEEQDHDWNKAAEDGGCLSERALLTSISKVFLENVVQLWLQASFFGLIFDRLHHVGKVKLLISMALGLISCLAKILPMAVGLLCALRAGSIGWAQGMAILLGQMIAICCIAWTAMKLYKSFHCETHIWNLTTGCVPKEIIEGIS</sequence>
<evidence type="ECO:0000256" key="2">
    <source>
        <dbReference type="ARBA" id="ARBA00000198"/>
    </source>
</evidence>
<evidence type="ECO:0000256" key="10">
    <source>
        <dbReference type="ARBA" id="ARBA00022777"/>
    </source>
</evidence>
<keyword evidence="8" id="KW-0479">Metal-binding</keyword>
<dbReference type="EMBL" id="CAMXCT020001768">
    <property type="protein sequence ID" value="CAL1146243.1"/>
    <property type="molecule type" value="Genomic_DNA"/>
</dbReference>
<dbReference type="GO" id="GO:0016301">
    <property type="term" value="F:kinase activity"/>
    <property type="evidence" value="ECO:0007669"/>
    <property type="project" value="UniProtKB-KW"/>
</dbReference>
<dbReference type="CDD" id="cd00739">
    <property type="entry name" value="DHPS"/>
    <property type="match status" value="1"/>
</dbReference>
<dbReference type="InterPro" id="IPR000489">
    <property type="entry name" value="Pterin-binding_dom"/>
</dbReference>
<organism evidence="17">
    <name type="scientific">Cladocopium goreaui</name>
    <dbReference type="NCBI Taxonomy" id="2562237"/>
    <lineage>
        <taxon>Eukaryota</taxon>
        <taxon>Sar</taxon>
        <taxon>Alveolata</taxon>
        <taxon>Dinophyceae</taxon>
        <taxon>Suessiales</taxon>
        <taxon>Symbiodiniaceae</taxon>
        <taxon>Cladocopium</taxon>
    </lineage>
</organism>
<gene>
    <name evidence="17" type="ORF">C1SCF055_LOCUS19662</name>
</gene>
<evidence type="ECO:0000313" key="17">
    <source>
        <dbReference type="EMBL" id="CAI3992868.1"/>
    </source>
</evidence>
<dbReference type="PANTHER" id="PTHR20941">
    <property type="entry name" value="FOLATE SYNTHESIS PROTEINS"/>
    <property type="match status" value="1"/>
</dbReference>
<keyword evidence="15" id="KW-0812">Transmembrane</keyword>
<comment type="caution">
    <text evidence="17">The sequence shown here is derived from an EMBL/GenBank/DDBJ whole genome shotgun (WGS) entry which is preliminary data.</text>
</comment>
<reference evidence="18" key="2">
    <citation type="submission" date="2024-04" db="EMBL/GenBank/DDBJ databases">
        <authorList>
            <person name="Chen Y."/>
            <person name="Shah S."/>
            <person name="Dougan E. K."/>
            <person name="Thang M."/>
            <person name="Chan C."/>
        </authorList>
    </citation>
    <scope>NUCLEOTIDE SEQUENCE [LARGE SCALE GENOMIC DNA]</scope>
</reference>
<evidence type="ECO:0000256" key="9">
    <source>
        <dbReference type="ARBA" id="ARBA00022741"/>
    </source>
</evidence>
<keyword evidence="15" id="KW-0472">Membrane</keyword>
<evidence type="ECO:0000256" key="5">
    <source>
        <dbReference type="ARBA" id="ARBA00005051"/>
    </source>
</evidence>
<feature type="domain" description="Pterin-binding" evidence="16">
    <location>
        <begin position="209"/>
        <end position="466"/>
    </location>
</feature>
<comment type="pathway">
    <text evidence="5">Cofactor biosynthesis; tetrahydrofolate biosynthesis; 2-amino-4-hydroxy-6-hydroxymethyl-7,8-dihydropteridine diphosphate from 7,8-dihydroneopterin triphosphate: step 4/4.</text>
</comment>
<dbReference type="SUPFAM" id="SSF51717">
    <property type="entry name" value="Dihydropteroate synthetase-like"/>
    <property type="match status" value="1"/>
</dbReference>
<evidence type="ECO:0000256" key="15">
    <source>
        <dbReference type="SAM" id="Phobius"/>
    </source>
</evidence>
<dbReference type="NCBIfam" id="TIGR01498">
    <property type="entry name" value="folK"/>
    <property type="match status" value="1"/>
</dbReference>
<keyword evidence="14" id="KW-0511">Multifunctional enzyme</keyword>
<feature type="transmembrane region" description="Helical" evidence="15">
    <location>
        <begin position="771"/>
        <end position="796"/>
    </location>
</feature>
<proteinExistence type="inferred from homology"/>
<dbReference type="GO" id="GO:0005740">
    <property type="term" value="C:mitochondrial envelope"/>
    <property type="evidence" value="ECO:0007669"/>
    <property type="project" value="TreeGrafter"/>
</dbReference>
<dbReference type="GO" id="GO:0046656">
    <property type="term" value="P:folic acid biosynthetic process"/>
    <property type="evidence" value="ECO:0007669"/>
    <property type="project" value="UniProtKB-KW"/>
</dbReference>
<evidence type="ECO:0000256" key="6">
    <source>
        <dbReference type="ARBA" id="ARBA00009951"/>
    </source>
</evidence>
<evidence type="ECO:0000313" key="18">
    <source>
        <dbReference type="EMBL" id="CAL1146243.1"/>
    </source>
</evidence>
<dbReference type="InterPro" id="IPR000550">
    <property type="entry name" value="Hppk"/>
</dbReference>
<keyword evidence="9" id="KW-0547">Nucleotide-binding</keyword>
<dbReference type="GO" id="GO:0046654">
    <property type="term" value="P:tetrahydrofolate biosynthetic process"/>
    <property type="evidence" value="ECO:0007669"/>
    <property type="project" value="TreeGrafter"/>
</dbReference>
<comment type="catalytic activity">
    <reaction evidence="1">
        <text>(7,8-dihydropterin-6-yl)methyl diphosphate + 4-aminobenzoate = 7,8-dihydropteroate + diphosphate</text>
        <dbReference type="Rhea" id="RHEA:19949"/>
        <dbReference type="ChEBI" id="CHEBI:17836"/>
        <dbReference type="ChEBI" id="CHEBI:17839"/>
        <dbReference type="ChEBI" id="CHEBI:33019"/>
        <dbReference type="ChEBI" id="CHEBI:72950"/>
        <dbReference type="EC" id="2.5.1.15"/>
    </reaction>
</comment>
<evidence type="ECO:0000256" key="3">
    <source>
        <dbReference type="ARBA" id="ARBA00001946"/>
    </source>
</evidence>
<dbReference type="OrthoDB" id="615426at2759"/>
<dbReference type="GO" id="GO:0004156">
    <property type="term" value="F:dihydropteroate synthase activity"/>
    <property type="evidence" value="ECO:0007669"/>
    <property type="project" value="UniProtKB-EC"/>
</dbReference>
<evidence type="ECO:0000256" key="14">
    <source>
        <dbReference type="ARBA" id="ARBA00023268"/>
    </source>
</evidence>
<evidence type="ECO:0000256" key="7">
    <source>
        <dbReference type="ARBA" id="ARBA00022679"/>
    </source>
</evidence>
<dbReference type="EMBL" id="CAMXCT030001768">
    <property type="protein sequence ID" value="CAL4780180.1"/>
    <property type="molecule type" value="Genomic_DNA"/>
</dbReference>
<accession>A0A9P1FY32</accession>
<keyword evidence="10" id="KW-0418">Kinase</keyword>
<dbReference type="EMBL" id="CAMXCT010001768">
    <property type="protein sequence ID" value="CAI3992868.1"/>
    <property type="molecule type" value="Genomic_DNA"/>
</dbReference>
<keyword evidence="12" id="KW-0460">Magnesium</keyword>
<evidence type="ECO:0000256" key="11">
    <source>
        <dbReference type="ARBA" id="ARBA00022840"/>
    </source>
</evidence>
<dbReference type="GO" id="GO:0005524">
    <property type="term" value="F:ATP binding"/>
    <property type="evidence" value="ECO:0007669"/>
    <property type="project" value="UniProtKB-KW"/>
</dbReference>
<comment type="pathway">
    <text evidence="4">Cofactor biosynthesis; tetrahydrofolate biosynthesis; 7,8-dihydrofolate from 2-amino-4-hydroxy-6-hydroxymethyl-7,8-dihydropteridine diphosphate and 4-aminobenzoate: step 1/2.</text>
</comment>
<dbReference type="Gene3D" id="3.30.70.560">
    <property type="entry name" value="7,8-Dihydro-6-hydroxymethylpterin-pyrophosphokinase HPPK"/>
    <property type="match status" value="1"/>
</dbReference>
<dbReference type="Pfam" id="PF00809">
    <property type="entry name" value="Pterin_bind"/>
    <property type="match status" value="1"/>
</dbReference>
<dbReference type="InterPro" id="IPR035907">
    <property type="entry name" value="Hppk_sf"/>
</dbReference>
<dbReference type="GO" id="GO:0046872">
    <property type="term" value="F:metal ion binding"/>
    <property type="evidence" value="ECO:0007669"/>
    <property type="project" value="UniProtKB-KW"/>
</dbReference>
<keyword evidence="11" id="KW-0067">ATP-binding</keyword>
<dbReference type="CDD" id="cd00483">
    <property type="entry name" value="HPPK"/>
    <property type="match status" value="1"/>
</dbReference>
<protein>
    <submittedName>
        <fullName evidence="19">Folic acid synthesis protein fol1</fullName>
    </submittedName>
</protein>
<evidence type="ECO:0000313" key="20">
    <source>
        <dbReference type="Proteomes" id="UP001152797"/>
    </source>
</evidence>
<evidence type="ECO:0000256" key="1">
    <source>
        <dbReference type="ARBA" id="ARBA00000012"/>
    </source>
</evidence>
<dbReference type="Pfam" id="PF01288">
    <property type="entry name" value="HPPK"/>
    <property type="match status" value="1"/>
</dbReference>
<dbReference type="NCBIfam" id="TIGR01496">
    <property type="entry name" value="DHPS"/>
    <property type="match status" value="1"/>
</dbReference>
<name>A0A9P1FY32_9DINO</name>
<dbReference type="Proteomes" id="UP001152797">
    <property type="component" value="Unassembled WGS sequence"/>
</dbReference>
<dbReference type="AlphaFoldDB" id="A0A9P1FY32"/>
<comment type="cofactor">
    <cofactor evidence="3">
        <name>Mg(2+)</name>
        <dbReference type="ChEBI" id="CHEBI:18420"/>
    </cofactor>
</comment>
<comment type="catalytic activity">
    <reaction evidence="2">
        <text>6-hydroxymethyl-7,8-dihydropterin + ATP = (7,8-dihydropterin-6-yl)methyl diphosphate + AMP + H(+)</text>
        <dbReference type="Rhea" id="RHEA:11412"/>
        <dbReference type="ChEBI" id="CHEBI:15378"/>
        <dbReference type="ChEBI" id="CHEBI:30616"/>
        <dbReference type="ChEBI" id="CHEBI:44841"/>
        <dbReference type="ChEBI" id="CHEBI:72950"/>
        <dbReference type="ChEBI" id="CHEBI:456215"/>
        <dbReference type="EC" id="2.7.6.3"/>
    </reaction>
</comment>
<evidence type="ECO:0000256" key="13">
    <source>
        <dbReference type="ARBA" id="ARBA00022909"/>
    </source>
</evidence>
<dbReference type="FunFam" id="3.20.20.20:FF:000006">
    <property type="entry name" value="Dihydropteroate synthase"/>
    <property type="match status" value="1"/>
</dbReference>
<dbReference type="Gene3D" id="3.20.20.20">
    <property type="entry name" value="Dihydropteroate synthase-like"/>
    <property type="match status" value="1"/>
</dbReference>
<dbReference type="PROSITE" id="PS00793">
    <property type="entry name" value="DHPS_2"/>
    <property type="match status" value="1"/>
</dbReference>
<evidence type="ECO:0000256" key="12">
    <source>
        <dbReference type="ARBA" id="ARBA00022842"/>
    </source>
</evidence>
<evidence type="ECO:0000256" key="4">
    <source>
        <dbReference type="ARBA" id="ARBA00004763"/>
    </source>
</evidence>
<dbReference type="InterPro" id="IPR006390">
    <property type="entry name" value="DHP_synth_dom"/>
</dbReference>
<evidence type="ECO:0000313" key="19">
    <source>
        <dbReference type="EMBL" id="CAL4780180.1"/>
    </source>
</evidence>
<dbReference type="PANTHER" id="PTHR20941:SF1">
    <property type="entry name" value="FOLIC ACID SYNTHESIS PROTEIN FOL1"/>
    <property type="match status" value="1"/>
</dbReference>
<reference evidence="17" key="1">
    <citation type="submission" date="2022-10" db="EMBL/GenBank/DDBJ databases">
        <authorList>
            <person name="Chen Y."/>
            <person name="Dougan E. K."/>
            <person name="Chan C."/>
            <person name="Rhodes N."/>
            <person name="Thang M."/>
        </authorList>
    </citation>
    <scope>NUCLEOTIDE SEQUENCE</scope>
</reference>
<keyword evidence="7" id="KW-0808">Transferase</keyword>
<dbReference type="PROSITE" id="PS00792">
    <property type="entry name" value="DHPS_1"/>
    <property type="match status" value="1"/>
</dbReference>
<feature type="transmembrane region" description="Helical" evidence="15">
    <location>
        <begin position="808"/>
        <end position="825"/>
    </location>
</feature>
<keyword evidence="15" id="KW-1133">Transmembrane helix</keyword>
<dbReference type="InterPro" id="IPR011005">
    <property type="entry name" value="Dihydropteroate_synth-like_sf"/>
</dbReference>
<dbReference type="SUPFAM" id="SSF55083">
    <property type="entry name" value="6-hydroxymethyl-7,8-dihydropterin pyrophosphokinase, HPPK"/>
    <property type="match status" value="1"/>
</dbReference>
<dbReference type="GO" id="GO:0003848">
    <property type="term" value="F:2-amino-4-hydroxy-6-hydroxymethyldihydropteridine diphosphokinase activity"/>
    <property type="evidence" value="ECO:0007669"/>
    <property type="project" value="UniProtKB-EC"/>
</dbReference>
<evidence type="ECO:0000259" key="16">
    <source>
        <dbReference type="PROSITE" id="PS50972"/>
    </source>
</evidence>
<keyword evidence="20" id="KW-1185">Reference proteome</keyword>
<dbReference type="PROSITE" id="PS50972">
    <property type="entry name" value="PTERIN_BINDING"/>
    <property type="match status" value="1"/>
</dbReference>
<comment type="similarity">
    <text evidence="6">In the C-terminal section; belongs to the DHPS family.</text>
</comment>